<dbReference type="AlphaFoldDB" id="A0AAQ3PRH4"/>
<evidence type="ECO:0000259" key="7">
    <source>
        <dbReference type="PROSITE" id="PS51903"/>
    </source>
</evidence>
<dbReference type="Pfam" id="PF07724">
    <property type="entry name" value="AAA_2"/>
    <property type="match status" value="1"/>
</dbReference>
<dbReference type="Proteomes" id="UP001341281">
    <property type="component" value="Chromosome 01"/>
</dbReference>
<feature type="region of interest" description="Disordered" evidence="6">
    <location>
        <begin position="920"/>
        <end position="993"/>
    </location>
</feature>
<dbReference type="PROSITE" id="PS51903">
    <property type="entry name" value="CLP_R"/>
    <property type="match status" value="1"/>
</dbReference>
<dbReference type="Pfam" id="PF23569">
    <property type="entry name" value="NBD_SMAX1"/>
    <property type="match status" value="1"/>
</dbReference>
<comment type="similarity">
    <text evidence="1">Belongs to the ClpA/ClpB family.</text>
</comment>
<evidence type="ECO:0000256" key="3">
    <source>
        <dbReference type="ARBA" id="ARBA00023015"/>
    </source>
</evidence>
<dbReference type="SUPFAM" id="SSF52540">
    <property type="entry name" value="P-loop containing nucleoside triphosphate hydrolases"/>
    <property type="match status" value="1"/>
</dbReference>
<feature type="domain" description="Clp R" evidence="7">
    <location>
        <begin position="8"/>
        <end position="186"/>
    </location>
</feature>
<sequence>MPTPVAAARQCLAPAAVTALDAAVASAHRRAHAQTTSLHLISSLLAPTAAPLLRDALARARSAAYSPRLQLKALELCFAVSLDRLPSSGSSSSSSNDSPAGAEPPVANSLMAAIKRSQANQRRNPDTFHFYHQAVSAQASSPNAVKVDLSHLVLAILDDPLVSRVFADAGFRSGDIKLAILRPAPPVPLLGRLPARGARPPPLFLCSFAAADDADAPSPAPGLAGVAPGEDNRRRVAEILSRGRNPMLVGVGAASAAADFAKASPYRIIPVDHTGLAVTAPTQTPTPGGLILSIGDLKDLVAEEADLQEKGRRVVAEVTRLLETHSRPAAGQSVWVMGWSATYETYLAFLSKFPLVDKDWDLQLLPISTAVRDAGVMPPATTVAALSRPAATSSMESFVPFGGFMCDTYEANTLTANSCPQALRCQQCNDKYEQEVATIIRGSGITTEVYQEGPSSLLQDGSMMFPNNGFDAVKVRDDQMVLKTKILNLQKKWNDYCLRLHQGCQRTNRDSYQLFPHYIGVPANRERVANPSQGSEATALQREVTQPSAVSASHTNTTAKSISSPSLSHQRNADLVLNLPVRQSKSDKPLQDRALQSRHSNSSNCDSREDHVSPSSATHVATDLVLCTPRGAERSIQLMPKKVDDLNLEPPQVSVQSYSCSRSCSIWDQTSPSALHSAASGGTSAFGQWQRPLPLVAQSFDLSNYKLLMERLFKAVGRQEEALSSICQSIARYRSMERRRGASRKNDIWFSFYGPDSVAKRRVGVALAEMMHGSSDNLIYLDLSLQDWGNSNLRGKHATDCIVDELRKKQRSVIFLDNIEKADCLVQESLSHAIETGRYKGLHGGRVADLNDSIVVLSTRMIQGCKDLGMEEGCAFSEAKVLAAHTHQLKILVEPGASNIDGGPGGKAVVSLSHSLSNTQVSLPSSSISKRKLHTSGGQEELQELPSTSKRLNRTSSAPFDLNLPVDEAEAHDADDDSSSHENSSGDPEGSVDSLLRSVDESINFKPFDFGKLCEDILQEFSNTICNILGSKCRLEVDVGAMEQIVAAAWTSDPGEKMRPPVRTWVEQVFGRSLEQLKARYKNVSSSTMRLVACEDEAPVKEDGFGPLLPSRIMLDW</sequence>
<dbReference type="Pfam" id="PF26587">
    <property type="entry name" value="AAA_lid_SMAX1"/>
    <property type="match status" value="1"/>
</dbReference>
<dbReference type="PANTHER" id="PTHR43572">
    <property type="entry name" value="CHAPERONE PROTEIN CLPD, CHLOROPLASTIC"/>
    <property type="match status" value="1"/>
</dbReference>
<keyword evidence="2 5" id="KW-0677">Repeat</keyword>
<keyword evidence="3" id="KW-0805">Transcription regulation</keyword>
<dbReference type="InterPro" id="IPR003959">
    <property type="entry name" value="ATPase_AAA_core"/>
</dbReference>
<dbReference type="GO" id="GO:0016887">
    <property type="term" value="F:ATP hydrolysis activity"/>
    <property type="evidence" value="ECO:0007669"/>
    <property type="project" value="InterPro"/>
</dbReference>
<keyword evidence="4" id="KW-0804">Transcription</keyword>
<dbReference type="Gene3D" id="1.10.1780.10">
    <property type="entry name" value="Clp, N-terminal domain"/>
    <property type="match status" value="1"/>
</dbReference>
<dbReference type="PANTHER" id="PTHR43572:SF38">
    <property type="entry name" value="PROTEIN SMAX1-LIKE 6"/>
    <property type="match status" value="1"/>
</dbReference>
<name>A0AAQ3PRH4_PASNO</name>
<dbReference type="EMBL" id="CP144745">
    <property type="protein sequence ID" value="WVZ54986.1"/>
    <property type="molecule type" value="Genomic_DNA"/>
</dbReference>
<feature type="compositionally biased region" description="Polar residues" evidence="6">
    <location>
        <begin position="530"/>
        <end position="570"/>
    </location>
</feature>
<evidence type="ECO:0000313" key="8">
    <source>
        <dbReference type="EMBL" id="WVZ54986.1"/>
    </source>
</evidence>
<protein>
    <recommendedName>
        <fullName evidence="7">Clp R domain-containing protein</fullName>
    </recommendedName>
</protein>
<reference evidence="8 9" key="1">
    <citation type="submission" date="2024-02" db="EMBL/GenBank/DDBJ databases">
        <title>High-quality chromosome-scale genome assembly of Pensacola bahiagrass (Paspalum notatum Flugge var. saurae).</title>
        <authorList>
            <person name="Vega J.M."/>
            <person name="Podio M."/>
            <person name="Orjuela J."/>
            <person name="Siena L.A."/>
            <person name="Pessino S.C."/>
            <person name="Combes M.C."/>
            <person name="Mariac C."/>
            <person name="Albertini E."/>
            <person name="Pupilli F."/>
            <person name="Ortiz J.P.A."/>
            <person name="Leblanc O."/>
        </authorList>
    </citation>
    <scope>NUCLEOTIDE SEQUENCE [LARGE SCALE GENOMIC DNA]</scope>
    <source>
        <strain evidence="8">R1</strain>
        <tissue evidence="8">Leaf</tissue>
    </source>
</reference>
<dbReference type="InterPro" id="IPR058954">
    <property type="entry name" value="AAA_lid_SMAX1"/>
</dbReference>
<dbReference type="InterPro" id="IPR004176">
    <property type="entry name" value="Clp_R_N"/>
</dbReference>
<evidence type="ECO:0000256" key="5">
    <source>
        <dbReference type="PROSITE-ProRule" id="PRU01251"/>
    </source>
</evidence>
<dbReference type="InterPro" id="IPR027417">
    <property type="entry name" value="P-loop_NTPase"/>
</dbReference>
<proteinExistence type="inferred from homology"/>
<dbReference type="Gene3D" id="3.40.50.300">
    <property type="entry name" value="P-loop containing nucleotide triphosphate hydrolases"/>
    <property type="match status" value="1"/>
</dbReference>
<feature type="compositionally biased region" description="Polar residues" evidence="6">
    <location>
        <begin position="945"/>
        <end position="958"/>
    </location>
</feature>
<feature type="region of interest" description="Disordered" evidence="6">
    <location>
        <begin position="528"/>
        <end position="618"/>
    </location>
</feature>
<dbReference type="InterPro" id="IPR058680">
    <property type="entry name" value="NBD_SMAX1-like"/>
</dbReference>
<evidence type="ECO:0000256" key="1">
    <source>
        <dbReference type="ARBA" id="ARBA00008675"/>
    </source>
</evidence>
<evidence type="ECO:0000256" key="2">
    <source>
        <dbReference type="ARBA" id="ARBA00022737"/>
    </source>
</evidence>
<keyword evidence="9" id="KW-1185">Reference proteome</keyword>
<gene>
    <name evidence="8" type="ORF">U9M48_005708</name>
</gene>
<organism evidence="8 9">
    <name type="scientific">Paspalum notatum var. saurae</name>
    <dbReference type="NCBI Taxonomy" id="547442"/>
    <lineage>
        <taxon>Eukaryota</taxon>
        <taxon>Viridiplantae</taxon>
        <taxon>Streptophyta</taxon>
        <taxon>Embryophyta</taxon>
        <taxon>Tracheophyta</taxon>
        <taxon>Spermatophyta</taxon>
        <taxon>Magnoliopsida</taxon>
        <taxon>Liliopsida</taxon>
        <taxon>Poales</taxon>
        <taxon>Poaceae</taxon>
        <taxon>PACMAD clade</taxon>
        <taxon>Panicoideae</taxon>
        <taxon>Andropogonodae</taxon>
        <taxon>Paspaleae</taxon>
        <taxon>Paspalinae</taxon>
        <taxon>Paspalum</taxon>
    </lineage>
</organism>
<dbReference type="InterPro" id="IPR051650">
    <property type="entry name" value="SL_signaling_regulator"/>
</dbReference>
<accession>A0AAQ3PRH4</accession>
<evidence type="ECO:0000256" key="6">
    <source>
        <dbReference type="SAM" id="MobiDB-lite"/>
    </source>
</evidence>
<evidence type="ECO:0000313" key="9">
    <source>
        <dbReference type="Proteomes" id="UP001341281"/>
    </source>
</evidence>
<feature type="compositionally biased region" description="Acidic residues" evidence="6">
    <location>
        <begin position="967"/>
        <end position="977"/>
    </location>
</feature>
<dbReference type="InterPro" id="IPR036628">
    <property type="entry name" value="Clp_N_dom_sf"/>
</dbReference>
<dbReference type="GO" id="GO:0005524">
    <property type="term" value="F:ATP binding"/>
    <property type="evidence" value="ECO:0007669"/>
    <property type="project" value="InterPro"/>
</dbReference>
<evidence type="ECO:0000256" key="4">
    <source>
        <dbReference type="ARBA" id="ARBA00023163"/>
    </source>
</evidence>